<evidence type="ECO:0000256" key="1">
    <source>
        <dbReference type="ARBA" id="ARBA00004245"/>
    </source>
</evidence>
<evidence type="ECO:0000256" key="5">
    <source>
        <dbReference type="ARBA" id="ARBA00023054"/>
    </source>
</evidence>
<dbReference type="GO" id="GO:0005871">
    <property type="term" value="C:kinesin complex"/>
    <property type="evidence" value="ECO:0007669"/>
    <property type="project" value="TreeGrafter"/>
</dbReference>
<accession>A0A8H4EU23</accession>
<evidence type="ECO:0000256" key="4">
    <source>
        <dbReference type="ARBA" id="ARBA00022701"/>
    </source>
</evidence>
<dbReference type="GO" id="GO:0000776">
    <property type="term" value="C:kinetochore"/>
    <property type="evidence" value="ECO:0007669"/>
    <property type="project" value="TreeGrafter"/>
</dbReference>
<evidence type="ECO:0000256" key="7">
    <source>
        <dbReference type="SAM" id="Coils"/>
    </source>
</evidence>
<comment type="similarity">
    <text evidence="2">Belongs to the nudE family.</text>
</comment>
<feature type="coiled-coil region" evidence="7">
    <location>
        <begin position="3"/>
        <end position="47"/>
    </location>
</feature>
<keyword evidence="6" id="KW-0206">Cytoskeleton</keyword>
<dbReference type="InterPro" id="IPR033494">
    <property type="entry name" value="NUDE"/>
</dbReference>
<dbReference type="Pfam" id="PF04880">
    <property type="entry name" value="NUDE_C"/>
    <property type="match status" value="1"/>
</dbReference>
<dbReference type="GO" id="GO:0006355">
    <property type="term" value="P:regulation of DNA-templated transcription"/>
    <property type="evidence" value="ECO:0007669"/>
    <property type="project" value="InterPro"/>
</dbReference>
<feature type="domain" description="NUDE" evidence="9">
    <location>
        <begin position="9"/>
        <end position="49"/>
    </location>
</feature>
<dbReference type="GO" id="GO:0007059">
    <property type="term" value="P:chromosome segregation"/>
    <property type="evidence" value="ECO:0007669"/>
    <property type="project" value="TreeGrafter"/>
</dbReference>
<dbReference type="OrthoDB" id="5877028at2759"/>
<evidence type="ECO:0000313" key="10">
    <source>
        <dbReference type="EMBL" id="KAF0553309.1"/>
    </source>
</evidence>
<dbReference type="AlphaFoldDB" id="A0A8H4EU23"/>
<dbReference type="Proteomes" id="UP000439903">
    <property type="component" value="Unassembled WGS sequence"/>
</dbReference>
<sequence length="71" mass="8201">MNERAAKSSLQDLENKYNKAIERNAILENEIEEKNQLIVQVQILKDELRGSNNWEGAEKTPKTKTKNANLF</sequence>
<gene>
    <name evidence="10" type="ORF">F8M41_020409</name>
</gene>
<dbReference type="GO" id="GO:0000132">
    <property type="term" value="P:establishment of mitotic spindle orientation"/>
    <property type="evidence" value="ECO:0007669"/>
    <property type="project" value="TreeGrafter"/>
</dbReference>
<comment type="caution">
    <text evidence="10">The sequence shown here is derived from an EMBL/GenBank/DDBJ whole genome shotgun (WGS) entry which is preliminary data.</text>
</comment>
<dbReference type="PANTHER" id="PTHR10921">
    <property type="entry name" value="NUCLEAR DISTRIBUTION PROTEIN NUDE HOMOLOG 1"/>
    <property type="match status" value="1"/>
</dbReference>
<organism evidence="10 11">
    <name type="scientific">Gigaspora margarita</name>
    <dbReference type="NCBI Taxonomy" id="4874"/>
    <lineage>
        <taxon>Eukaryota</taxon>
        <taxon>Fungi</taxon>
        <taxon>Fungi incertae sedis</taxon>
        <taxon>Mucoromycota</taxon>
        <taxon>Glomeromycotina</taxon>
        <taxon>Glomeromycetes</taxon>
        <taxon>Diversisporales</taxon>
        <taxon>Gigasporaceae</taxon>
        <taxon>Gigaspora</taxon>
    </lineage>
</organism>
<dbReference type="GO" id="GO:0051642">
    <property type="term" value="P:centrosome localization"/>
    <property type="evidence" value="ECO:0007669"/>
    <property type="project" value="TreeGrafter"/>
</dbReference>
<dbReference type="GO" id="GO:0008017">
    <property type="term" value="F:microtubule binding"/>
    <property type="evidence" value="ECO:0007669"/>
    <property type="project" value="InterPro"/>
</dbReference>
<evidence type="ECO:0000256" key="3">
    <source>
        <dbReference type="ARBA" id="ARBA00022490"/>
    </source>
</evidence>
<reference evidence="10 11" key="1">
    <citation type="journal article" date="2019" name="Environ. Microbiol.">
        <title>At the nexus of three kingdoms: the genome of the mycorrhizal fungus Gigaspora margarita provides insights into plant, endobacterial and fungal interactions.</title>
        <authorList>
            <person name="Venice F."/>
            <person name="Ghignone S."/>
            <person name="Salvioli di Fossalunga A."/>
            <person name="Amselem J."/>
            <person name="Novero M."/>
            <person name="Xianan X."/>
            <person name="Sedzielewska Toro K."/>
            <person name="Morin E."/>
            <person name="Lipzen A."/>
            <person name="Grigoriev I.V."/>
            <person name="Henrissat B."/>
            <person name="Martin F.M."/>
            <person name="Bonfante P."/>
        </authorList>
    </citation>
    <scope>NUCLEOTIDE SEQUENCE [LARGE SCALE GENOMIC DNA]</scope>
    <source>
        <strain evidence="10 11">BEG34</strain>
    </source>
</reference>
<proteinExistence type="inferred from homology"/>
<dbReference type="EMBL" id="WTPW01000057">
    <property type="protein sequence ID" value="KAF0553309.1"/>
    <property type="molecule type" value="Genomic_DNA"/>
</dbReference>
<evidence type="ECO:0000313" key="11">
    <source>
        <dbReference type="Proteomes" id="UP000439903"/>
    </source>
</evidence>
<dbReference type="GO" id="GO:0047496">
    <property type="term" value="P:vesicle transport along microtubule"/>
    <property type="evidence" value="ECO:0007669"/>
    <property type="project" value="TreeGrafter"/>
</dbReference>
<keyword evidence="4" id="KW-0493">Microtubule</keyword>
<keyword evidence="11" id="KW-1185">Reference proteome</keyword>
<name>A0A8H4EU23_GIGMA</name>
<keyword evidence="5 7" id="KW-0175">Coiled coil</keyword>
<evidence type="ECO:0000256" key="6">
    <source>
        <dbReference type="ARBA" id="ARBA00023212"/>
    </source>
</evidence>
<comment type="subcellular location">
    <subcellularLocation>
        <location evidence="1">Cytoplasm</location>
        <location evidence="1">Cytoskeleton</location>
    </subcellularLocation>
</comment>
<dbReference type="GO" id="GO:0007020">
    <property type="term" value="P:microtubule nucleation"/>
    <property type="evidence" value="ECO:0007669"/>
    <property type="project" value="TreeGrafter"/>
</dbReference>
<dbReference type="InterPro" id="IPR006964">
    <property type="entry name" value="NUDE_dom"/>
</dbReference>
<dbReference type="Gene3D" id="6.10.250.1080">
    <property type="match status" value="1"/>
</dbReference>
<keyword evidence="3" id="KW-0963">Cytoplasm</keyword>
<dbReference type="PANTHER" id="PTHR10921:SF1">
    <property type="entry name" value="NUCLEAR DISTRIBUTION PROTEIN NUDE HOMOLOG"/>
    <property type="match status" value="1"/>
</dbReference>
<evidence type="ECO:0000256" key="8">
    <source>
        <dbReference type="SAM" id="MobiDB-lite"/>
    </source>
</evidence>
<dbReference type="GO" id="GO:0005874">
    <property type="term" value="C:microtubule"/>
    <property type="evidence" value="ECO:0007669"/>
    <property type="project" value="UniProtKB-KW"/>
</dbReference>
<feature type="region of interest" description="Disordered" evidence="8">
    <location>
        <begin position="50"/>
        <end position="71"/>
    </location>
</feature>
<protein>
    <submittedName>
        <fullName evidence="10">ER to Golgi transport-related protein</fullName>
    </submittedName>
</protein>
<evidence type="ECO:0000256" key="2">
    <source>
        <dbReference type="ARBA" id="ARBA00007429"/>
    </source>
</evidence>
<evidence type="ECO:0000259" key="9">
    <source>
        <dbReference type="Pfam" id="PF04880"/>
    </source>
</evidence>